<dbReference type="SUPFAM" id="SSF47699">
    <property type="entry name" value="Bifunctional inhibitor/lipid-transfer protein/seed storage 2S albumin"/>
    <property type="match status" value="1"/>
</dbReference>
<evidence type="ECO:0000256" key="4">
    <source>
        <dbReference type="ARBA" id="ARBA00023121"/>
    </source>
</evidence>
<comment type="similarity">
    <text evidence="2">Belongs to the plant LTP family.</text>
</comment>
<dbReference type="GO" id="GO:0008289">
    <property type="term" value="F:lipid binding"/>
    <property type="evidence" value="ECO:0007669"/>
    <property type="project" value="UniProtKB-KW"/>
</dbReference>
<protein>
    <submittedName>
        <fullName evidence="9">Lipid transfer protein 1</fullName>
    </submittedName>
</protein>
<evidence type="ECO:0000256" key="5">
    <source>
        <dbReference type="ARBA" id="ARBA00023157"/>
    </source>
</evidence>
<evidence type="ECO:0000259" key="8">
    <source>
        <dbReference type="Pfam" id="PF00234"/>
    </source>
</evidence>
<reference evidence="9" key="1">
    <citation type="journal article" date="2019" name="Science">
        <title>Mutation of a bHLH transcription factor allowed almond domestication.</title>
        <authorList>
            <person name="Sanchez-Perez R."/>
            <person name="Pavan S."/>
            <person name="Mazzeo R."/>
            <person name="Moldovan C."/>
            <person name="Aiese Cigliano R."/>
            <person name="Del Cueto J."/>
            <person name="Ricciardi F."/>
            <person name="Lotti C."/>
            <person name="Ricciardi L."/>
            <person name="Dicenta F."/>
            <person name="Lopez-Marques R.L."/>
            <person name="Lindberg Moller B."/>
        </authorList>
    </citation>
    <scope>NUCLEOTIDE SEQUENCE</scope>
</reference>
<keyword evidence="6" id="KW-1133">Transmembrane helix</keyword>
<dbReference type="InterPro" id="IPR016140">
    <property type="entry name" value="Bifunc_inhib/LTP/seed_store"/>
</dbReference>
<organism evidence="9">
    <name type="scientific">Prunus dulcis</name>
    <name type="common">Almond</name>
    <name type="synonym">Amygdalus dulcis</name>
    <dbReference type="NCBI Taxonomy" id="3755"/>
    <lineage>
        <taxon>Eukaryota</taxon>
        <taxon>Viridiplantae</taxon>
        <taxon>Streptophyta</taxon>
        <taxon>Embryophyta</taxon>
        <taxon>Tracheophyta</taxon>
        <taxon>Spermatophyta</taxon>
        <taxon>Magnoliopsida</taxon>
        <taxon>eudicotyledons</taxon>
        <taxon>Gunneridae</taxon>
        <taxon>Pentapetalae</taxon>
        <taxon>rosids</taxon>
        <taxon>fabids</taxon>
        <taxon>Rosales</taxon>
        <taxon>Rosaceae</taxon>
        <taxon>Amygdaloideae</taxon>
        <taxon>Amygdaleae</taxon>
        <taxon>Prunus</taxon>
    </lineage>
</organism>
<evidence type="ECO:0000256" key="1">
    <source>
        <dbReference type="ARBA" id="ARBA00003211"/>
    </source>
</evidence>
<dbReference type="PANTHER" id="PTHR33076">
    <property type="entry name" value="NON-SPECIFIC LIPID-TRANSFER PROTEIN 2-RELATED"/>
    <property type="match status" value="1"/>
</dbReference>
<dbReference type="InterPro" id="IPR036312">
    <property type="entry name" value="Bifun_inhib/LTP/seed_sf"/>
</dbReference>
<dbReference type="Gene3D" id="1.10.110.10">
    <property type="entry name" value="Plant lipid-transfer and hydrophobic proteins"/>
    <property type="match status" value="1"/>
</dbReference>
<keyword evidence="5" id="KW-1015">Disulfide bond</keyword>
<evidence type="ECO:0000256" key="6">
    <source>
        <dbReference type="SAM" id="Phobius"/>
    </source>
</evidence>
<dbReference type="GO" id="GO:0006869">
    <property type="term" value="P:lipid transport"/>
    <property type="evidence" value="ECO:0007669"/>
    <property type="project" value="InterPro"/>
</dbReference>
<keyword evidence="3" id="KW-0813">Transport</keyword>
<sequence>MYFLLMLVQAIRLVPTATGGIPESQLSSFAKSIEQSSQIRKVDNTVLQLEPCIVEARNLVGTGDLRENQEEEIWKLRCVEKILLSCPPRFFRWPYNNGSLSAVCGAAFIVVLLCVLMTTPYVINAAVTCGQVVTLLTPCIPFGVFGGTVPPECCAGIKGLHDAQNTAEDRRTACSCIQQGAAMIPGIDYDRINTLGDRCGSPCPYKVYPSTNCSELS</sequence>
<comment type="function">
    <text evidence="1">Plant non-specific lipid-transfer proteins transfer phospholipids as well as galactolipids across membranes. May play a role in wax or cutin deposition in the cell walls of expanding epidermal cells and certain secretory tissues.</text>
</comment>
<keyword evidence="6" id="KW-0812">Transmembrane</keyword>
<dbReference type="EMBL" id="AP019302">
    <property type="protein sequence ID" value="BBH04549.1"/>
    <property type="molecule type" value="Genomic_DNA"/>
</dbReference>
<feature type="domain" description="Bifunctional inhibitor/plant lipid transfer protein/seed storage helical" evidence="8">
    <location>
        <begin position="129"/>
        <end position="213"/>
    </location>
</feature>
<dbReference type="PRINTS" id="PR00382">
    <property type="entry name" value="LIPIDTRNSFER"/>
</dbReference>
<proteinExistence type="inferred from homology"/>
<feature type="transmembrane region" description="Helical" evidence="6">
    <location>
        <begin position="100"/>
        <end position="123"/>
    </location>
</feature>
<dbReference type="Pfam" id="PF00234">
    <property type="entry name" value="Tryp_alpha_amyl"/>
    <property type="match status" value="1"/>
</dbReference>
<feature type="signal peptide" evidence="7">
    <location>
        <begin position="1"/>
        <end position="19"/>
    </location>
</feature>
<name>A0A4Y1RJY5_PRUDU</name>
<evidence type="ECO:0000256" key="2">
    <source>
        <dbReference type="ARBA" id="ARBA00009748"/>
    </source>
</evidence>
<accession>A0A4Y1RJY5</accession>
<dbReference type="CDD" id="cd01960">
    <property type="entry name" value="nsLTP1"/>
    <property type="match status" value="1"/>
</dbReference>
<evidence type="ECO:0000256" key="3">
    <source>
        <dbReference type="ARBA" id="ARBA00022448"/>
    </source>
</evidence>
<keyword evidence="4" id="KW-0446">Lipid-binding</keyword>
<feature type="chain" id="PRO_5021410767" evidence="7">
    <location>
        <begin position="20"/>
        <end position="217"/>
    </location>
</feature>
<gene>
    <name evidence="9" type="ORF">Prudu_015722</name>
</gene>
<keyword evidence="7" id="KW-0732">Signal</keyword>
<dbReference type="InterPro" id="IPR000528">
    <property type="entry name" value="Plant_nsLTP"/>
</dbReference>
<evidence type="ECO:0000256" key="7">
    <source>
        <dbReference type="SAM" id="SignalP"/>
    </source>
</evidence>
<keyword evidence="6" id="KW-0472">Membrane</keyword>
<evidence type="ECO:0000313" key="9">
    <source>
        <dbReference type="EMBL" id="BBH04549.1"/>
    </source>
</evidence>
<dbReference type="AlphaFoldDB" id="A0A4Y1RJY5"/>